<comment type="subcellular location">
    <subcellularLocation>
        <location evidence="1">Mitochondrion matrix</location>
    </subcellularLocation>
</comment>
<evidence type="ECO:0000256" key="2">
    <source>
        <dbReference type="ARBA" id="ARBA00023128"/>
    </source>
</evidence>
<dbReference type="PANTHER" id="PTHR13675">
    <property type="entry name" value="LYR MOTIF-CONTAINING PROTEIN 2"/>
    <property type="match status" value="1"/>
</dbReference>
<dbReference type="GO" id="GO:0034553">
    <property type="term" value="P:mitochondrial respiratory chain complex II assembly"/>
    <property type="evidence" value="ECO:0007669"/>
    <property type="project" value="InterPro"/>
</dbReference>
<evidence type="ECO:0000256" key="4">
    <source>
        <dbReference type="ARBA" id="ARBA00025715"/>
    </source>
</evidence>
<comment type="similarity">
    <text evidence="4">Belongs to the complex I LYR family. SDHAF1 subfamily.</text>
</comment>
<name>A0A4V5N678_9PEZI</name>
<dbReference type="Pfam" id="PF05347">
    <property type="entry name" value="Complex1_LYR"/>
    <property type="match status" value="1"/>
</dbReference>
<keyword evidence="2" id="KW-0496">Mitochondrion</keyword>
<dbReference type="GO" id="GO:0005759">
    <property type="term" value="C:mitochondrial matrix"/>
    <property type="evidence" value="ECO:0007669"/>
    <property type="project" value="UniProtKB-SubCell"/>
</dbReference>
<evidence type="ECO:0000256" key="3">
    <source>
        <dbReference type="ARBA" id="ARBA00023186"/>
    </source>
</evidence>
<dbReference type="OrthoDB" id="273010at2759"/>
<dbReference type="STRING" id="329885.A0A4V5N678"/>
<evidence type="ECO:0000256" key="1">
    <source>
        <dbReference type="ARBA" id="ARBA00004305"/>
    </source>
</evidence>
<dbReference type="Proteomes" id="UP000310066">
    <property type="component" value="Unassembled WGS sequence"/>
</dbReference>
<evidence type="ECO:0000313" key="6">
    <source>
        <dbReference type="EMBL" id="TKA34779.1"/>
    </source>
</evidence>
<dbReference type="PANTHER" id="PTHR13675:SF1">
    <property type="entry name" value="SUCCINATE DEHYDROGENASE ASSEMBLY FACTOR 1, MITOCHONDRIAL"/>
    <property type="match status" value="1"/>
</dbReference>
<protein>
    <recommendedName>
        <fullName evidence="5">Complex 1 LYR protein domain-containing protein</fullName>
    </recommendedName>
</protein>
<gene>
    <name evidence="6" type="ORF">B0A54_13992</name>
</gene>
<reference evidence="6 7" key="1">
    <citation type="submission" date="2017-03" db="EMBL/GenBank/DDBJ databases">
        <title>Genomes of endolithic fungi from Antarctica.</title>
        <authorList>
            <person name="Coleine C."/>
            <person name="Masonjones S."/>
            <person name="Stajich J.E."/>
        </authorList>
    </citation>
    <scope>NUCLEOTIDE SEQUENCE [LARGE SCALE GENOMIC DNA]</scope>
    <source>
        <strain evidence="6 7">CCFEE 5311</strain>
    </source>
</reference>
<evidence type="ECO:0000259" key="5">
    <source>
        <dbReference type="Pfam" id="PF05347"/>
    </source>
</evidence>
<sequence>MRPLTGLQREVLSLYRRCLRACRSKPAPTRPHFEAFTRSEFGRNLKAVDKKDFATIEFMLRKGNRQLGVYGQEGVRDIRGGGG</sequence>
<feature type="domain" description="Complex 1 LYR protein" evidence="5">
    <location>
        <begin position="9"/>
        <end position="68"/>
    </location>
</feature>
<evidence type="ECO:0000313" key="7">
    <source>
        <dbReference type="Proteomes" id="UP000310066"/>
    </source>
</evidence>
<organism evidence="6 7">
    <name type="scientific">Friedmanniomyces endolithicus</name>
    <dbReference type="NCBI Taxonomy" id="329885"/>
    <lineage>
        <taxon>Eukaryota</taxon>
        <taxon>Fungi</taxon>
        <taxon>Dikarya</taxon>
        <taxon>Ascomycota</taxon>
        <taxon>Pezizomycotina</taxon>
        <taxon>Dothideomycetes</taxon>
        <taxon>Dothideomycetidae</taxon>
        <taxon>Mycosphaerellales</taxon>
        <taxon>Teratosphaeriaceae</taxon>
        <taxon>Friedmanniomyces</taxon>
    </lineage>
</organism>
<dbReference type="CDD" id="cd20268">
    <property type="entry name" value="Complex1_LYR_SDHAF1_LYRM8"/>
    <property type="match status" value="1"/>
</dbReference>
<accession>A0A4V5N678</accession>
<keyword evidence="3" id="KW-0143">Chaperone</keyword>
<comment type="caution">
    <text evidence="6">The sequence shown here is derived from an EMBL/GenBank/DDBJ whole genome shotgun (WGS) entry which is preliminary data.</text>
</comment>
<proteinExistence type="inferred from homology"/>
<dbReference type="EMBL" id="NAJP01000076">
    <property type="protein sequence ID" value="TKA34779.1"/>
    <property type="molecule type" value="Genomic_DNA"/>
</dbReference>
<dbReference type="InterPro" id="IPR008011">
    <property type="entry name" value="Complex1_LYR_dom"/>
</dbReference>
<dbReference type="AlphaFoldDB" id="A0A4V5N678"/>
<dbReference type="InterPro" id="IPR045295">
    <property type="entry name" value="Complex1_LYR_SDHAF1_LYRM8"/>
</dbReference>